<dbReference type="EMBL" id="FNZX01000007">
    <property type="protein sequence ID" value="SEK62393.1"/>
    <property type="molecule type" value="Genomic_DNA"/>
</dbReference>
<name>A0A1H7IIL5_9FIRM</name>
<evidence type="ECO:0000313" key="8">
    <source>
        <dbReference type="EMBL" id="SEK62393.1"/>
    </source>
</evidence>
<keyword evidence="9" id="KW-1185">Reference proteome</keyword>
<evidence type="ECO:0000259" key="7">
    <source>
        <dbReference type="Pfam" id="PF02562"/>
    </source>
</evidence>
<dbReference type="AlphaFoldDB" id="A0A1H7IIL5"/>
<keyword evidence="3" id="KW-0963">Cytoplasm</keyword>
<protein>
    <recommendedName>
        <fullName evidence="6">PhoH-like protein</fullName>
    </recommendedName>
</protein>
<dbReference type="eggNOG" id="COG1702">
    <property type="taxonomic scope" value="Bacteria"/>
</dbReference>
<comment type="similarity">
    <text evidence="2">Belongs to the PhoH family.</text>
</comment>
<organism evidence="8 9">
    <name type="scientific">Pseudobutyrivibrio ruminis</name>
    <dbReference type="NCBI Taxonomy" id="46206"/>
    <lineage>
        <taxon>Bacteria</taxon>
        <taxon>Bacillati</taxon>
        <taxon>Bacillota</taxon>
        <taxon>Clostridia</taxon>
        <taxon>Lachnospirales</taxon>
        <taxon>Lachnospiraceae</taxon>
        <taxon>Pseudobutyrivibrio</taxon>
    </lineage>
</organism>
<evidence type="ECO:0000256" key="1">
    <source>
        <dbReference type="ARBA" id="ARBA00004496"/>
    </source>
</evidence>
<dbReference type="RefSeq" id="WP_044934344.1">
    <property type="nucleotide sequence ID" value="NZ_FNZX01000007.1"/>
</dbReference>
<evidence type="ECO:0000256" key="3">
    <source>
        <dbReference type="ARBA" id="ARBA00022490"/>
    </source>
</evidence>
<dbReference type="InterPro" id="IPR051451">
    <property type="entry name" value="PhoH2-like"/>
</dbReference>
<sequence length="328" mass="36147">MSDFSLSISIPAEHIDNIFGQFDKNIKTIEKGMGISFILRDDVIKVVGEKSHVEHGIVVVDELLSLSKKGSIITTQDVNYIMSIEQEKIENHDVSEARGEIICHTTTGKPVAPKTLGQKKYVDAITNNMIVFGVGPAGTGKTYLAMAKAITAFKNEEVSRIILTRPAIEAGEKLGFLPGDLQSKVDPYLRPLYDALYQIMGAEAFQRNMEKGLIEVAPLAYMRGRTLDNAFIILDEAQNTTPAQMKMFLTRIGFGSKAVITGDKTQKDLPTGVKSGLDDAMAVLKNIDDIKICNLDAKDVVRHPLVQKIVNAYEVHDKKLQSKNKKAK</sequence>
<dbReference type="FunFam" id="3.40.50.300:FF:000013">
    <property type="entry name" value="PhoH family ATPase"/>
    <property type="match status" value="1"/>
</dbReference>
<evidence type="ECO:0000313" key="9">
    <source>
        <dbReference type="Proteomes" id="UP000182321"/>
    </source>
</evidence>
<feature type="domain" description="PhoH-like protein" evidence="7">
    <location>
        <begin position="111"/>
        <end position="314"/>
    </location>
</feature>
<dbReference type="InterPro" id="IPR027417">
    <property type="entry name" value="P-loop_NTPase"/>
</dbReference>
<comment type="subcellular location">
    <subcellularLocation>
        <location evidence="1">Cytoplasm</location>
    </subcellularLocation>
</comment>
<proteinExistence type="inferred from homology"/>
<dbReference type="GO" id="GO:0005524">
    <property type="term" value="F:ATP binding"/>
    <property type="evidence" value="ECO:0007669"/>
    <property type="project" value="UniProtKB-KW"/>
</dbReference>
<dbReference type="InterPro" id="IPR003714">
    <property type="entry name" value="PhoH"/>
</dbReference>
<keyword evidence="4" id="KW-0547">Nucleotide-binding</keyword>
<dbReference type="Pfam" id="PF02562">
    <property type="entry name" value="PhoH"/>
    <property type="match status" value="1"/>
</dbReference>
<dbReference type="Proteomes" id="UP000182321">
    <property type="component" value="Unassembled WGS sequence"/>
</dbReference>
<evidence type="ECO:0000256" key="4">
    <source>
        <dbReference type="ARBA" id="ARBA00022741"/>
    </source>
</evidence>
<dbReference type="GO" id="GO:0005829">
    <property type="term" value="C:cytosol"/>
    <property type="evidence" value="ECO:0007669"/>
    <property type="project" value="TreeGrafter"/>
</dbReference>
<accession>A0A1H7IIL5</accession>
<dbReference type="PANTHER" id="PTHR30473">
    <property type="entry name" value="PROTEIN PHOH"/>
    <property type="match status" value="1"/>
</dbReference>
<reference evidence="9" key="1">
    <citation type="submission" date="2016-10" db="EMBL/GenBank/DDBJ databases">
        <authorList>
            <person name="Varghese N."/>
        </authorList>
    </citation>
    <scope>NUCLEOTIDE SEQUENCE [LARGE SCALE GENOMIC DNA]</scope>
    <source>
        <strain evidence="9">ACV-9</strain>
    </source>
</reference>
<evidence type="ECO:0000256" key="5">
    <source>
        <dbReference type="ARBA" id="ARBA00022840"/>
    </source>
</evidence>
<dbReference type="Gene3D" id="3.40.50.300">
    <property type="entry name" value="P-loop containing nucleotide triphosphate hydrolases"/>
    <property type="match status" value="1"/>
</dbReference>
<keyword evidence="5" id="KW-0067">ATP-binding</keyword>
<dbReference type="SUPFAM" id="SSF52540">
    <property type="entry name" value="P-loop containing nucleoside triphosphate hydrolases"/>
    <property type="match status" value="1"/>
</dbReference>
<evidence type="ECO:0000256" key="6">
    <source>
        <dbReference type="ARBA" id="ARBA00039970"/>
    </source>
</evidence>
<dbReference type="PANTHER" id="PTHR30473:SF1">
    <property type="entry name" value="PHOH-LIKE PROTEIN"/>
    <property type="match status" value="1"/>
</dbReference>
<gene>
    <name evidence="8" type="ORF">SAMN02910377_01393</name>
</gene>
<evidence type="ECO:0000256" key="2">
    <source>
        <dbReference type="ARBA" id="ARBA00010393"/>
    </source>
</evidence>